<dbReference type="EC" id="2.7.7.65" evidence="1"/>
<dbReference type="CDD" id="cd01949">
    <property type="entry name" value="GGDEF"/>
    <property type="match status" value="1"/>
</dbReference>
<dbReference type="Proteomes" id="UP000238589">
    <property type="component" value="Unassembled WGS sequence"/>
</dbReference>
<evidence type="ECO:0000313" key="8">
    <source>
        <dbReference type="EMBL" id="PRD66163.1"/>
    </source>
</evidence>
<keyword evidence="3" id="KW-0175">Coiled coil</keyword>
<comment type="caution">
    <text evidence="8">The sequence shown here is derived from an EMBL/GenBank/DDBJ whole genome shotgun (WGS) entry which is preliminary data.</text>
</comment>
<sequence>MRSLLLFLAFCLLVVMMAVWELKRLHENAYARTALRLQNDALLVSEWVKGAFQTSDYLLRDVVTNFPQSELDPERVSAEQRARWVNWLDAKRQTLPHAHSLGLFSPACIRRYTHDARFQSYFDASERDYCVKLRQYPAIESVVSPMVMSNFGRYAVAQARRIPGPGPMGNGFAVIGLDTTMFSALLDRIDTGPHGVITLIDSQLQVVARKPALAGVVGKSIDSPMIRAFIEGNVDVSVGRRVSQLDGQPQLGVLRKVEGLPLIVYQGEHDRVWLRDWYARIWKIGLAALLLLGIAALLLRGHWAQLDLATRLEQDIAQRQRLEDELKISEKKFRTFVEQANDIIYTLDLQGCFQYVSPNWRDQLGTDPAAVIGQHYTRFVHPDDWPAWHSSLREKTSSLEYRIRHAEGGWCWHTSSLTLLLDEQQCPSGILGVTRDISRRKANELALRQARDAAEAANRELQIANAQLSNLATTDTLTGAWNRRYFEQELQRELTQSRRYGEPLSLLMFDIDHFKDVNDRYGHPAGDAVLVGLTRLVQCNLRAADTLARWGGEEFVVMMPHCDADEAVRLAEKLRVLLAEQPFETVGQVTASFGVAQCRPDDSPQSWIKRADLALYQAKADGRNAVRLIA</sequence>
<dbReference type="InterPro" id="IPR000700">
    <property type="entry name" value="PAS-assoc_C"/>
</dbReference>
<dbReference type="Pfam" id="PF08447">
    <property type="entry name" value="PAS_3"/>
    <property type="match status" value="1"/>
</dbReference>
<protein>
    <recommendedName>
        <fullName evidence="1">diguanylate cyclase</fullName>
        <ecNumber evidence="1">2.7.7.65</ecNumber>
    </recommendedName>
</protein>
<dbReference type="SMART" id="SM00086">
    <property type="entry name" value="PAC"/>
    <property type="match status" value="1"/>
</dbReference>
<dbReference type="NCBIfam" id="TIGR00254">
    <property type="entry name" value="GGDEF"/>
    <property type="match status" value="1"/>
</dbReference>
<dbReference type="AlphaFoldDB" id="A0A2S9K6R9"/>
<name>A0A2S9K6R9_9BURK</name>
<evidence type="ECO:0000259" key="7">
    <source>
        <dbReference type="PROSITE" id="PS50887"/>
    </source>
</evidence>
<evidence type="ECO:0000256" key="3">
    <source>
        <dbReference type="SAM" id="Coils"/>
    </source>
</evidence>
<dbReference type="SUPFAM" id="SSF55785">
    <property type="entry name" value="PYP-like sensor domain (PAS domain)"/>
    <property type="match status" value="1"/>
</dbReference>
<keyword evidence="4" id="KW-0812">Transmembrane</keyword>
<feature type="domain" description="PAC" evidence="6">
    <location>
        <begin position="397"/>
        <end position="449"/>
    </location>
</feature>
<feature type="domain" description="GGDEF" evidence="7">
    <location>
        <begin position="502"/>
        <end position="630"/>
    </location>
</feature>
<dbReference type="SMART" id="SM00091">
    <property type="entry name" value="PAS"/>
    <property type="match status" value="1"/>
</dbReference>
<dbReference type="PROSITE" id="PS50112">
    <property type="entry name" value="PAS"/>
    <property type="match status" value="1"/>
</dbReference>
<dbReference type="InterPro" id="IPR000014">
    <property type="entry name" value="PAS"/>
</dbReference>
<dbReference type="InterPro" id="IPR001610">
    <property type="entry name" value="PAC"/>
</dbReference>
<evidence type="ECO:0000256" key="2">
    <source>
        <dbReference type="ARBA" id="ARBA00034247"/>
    </source>
</evidence>
<dbReference type="InterPro" id="IPR035965">
    <property type="entry name" value="PAS-like_dom_sf"/>
</dbReference>
<evidence type="ECO:0000259" key="6">
    <source>
        <dbReference type="PROSITE" id="PS50113"/>
    </source>
</evidence>
<dbReference type="InterPro" id="IPR013655">
    <property type="entry name" value="PAS_fold_3"/>
</dbReference>
<dbReference type="Gene3D" id="3.30.450.20">
    <property type="entry name" value="PAS domain"/>
    <property type="match status" value="3"/>
</dbReference>
<evidence type="ECO:0000313" key="9">
    <source>
        <dbReference type="Proteomes" id="UP000238589"/>
    </source>
</evidence>
<dbReference type="SMART" id="SM00267">
    <property type="entry name" value="GGDEF"/>
    <property type="match status" value="1"/>
</dbReference>
<dbReference type="FunFam" id="3.30.70.270:FF:000001">
    <property type="entry name" value="Diguanylate cyclase domain protein"/>
    <property type="match status" value="1"/>
</dbReference>
<evidence type="ECO:0000256" key="1">
    <source>
        <dbReference type="ARBA" id="ARBA00012528"/>
    </source>
</evidence>
<dbReference type="CDD" id="cd00130">
    <property type="entry name" value="PAS"/>
    <property type="match status" value="1"/>
</dbReference>
<dbReference type="GO" id="GO:0052621">
    <property type="term" value="F:diguanylate cyclase activity"/>
    <property type="evidence" value="ECO:0007669"/>
    <property type="project" value="UniProtKB-EC"/>
</dbReference>
<gene>
    <name evidence="8" type="ORF">C6P64_05670</name>
</gene>
<dbReference type="RefSeq" id="WP_105747623.1">
    <property type="nucleotide sequence ID" value="NZ_PVLQ01000017.1"/>
</dbReference>
<reference evidence="8 9" key="1">
    <citation type="submission" date="2018-03" db="EMBL/GenBank/DDBJ databases">
        <title>Comparative genomics illustrates the genes involved in a hyperalkaliphilic mechanisms of Serpentinomonas isolated from highly-alkaline calcium-rich serpentinized springs.</title>
        <authorList>
            <person name="Suzuki S."/>
            <person name="Ishii S."/>
            <person name="Walworth N."/>
            <person name="Bird L."/>
            <person name="Kuenen J.G."/>
            <person name="Nealson K.H."/>
        </authorList>
    </citation>
    <scope>NUCLEOTIDE SEQUENCE [LARGE SCALE GENOMIC DNA]</scope>
    <source>
        <strain evidence="8 9">P1</strain>
    </source>
</reference>
<keyword evidence="4" id="KW-0472">Membrane</keyword>
<dbReference type="Gene3D" id="3.30.70.270">
    <property type="match status" value="1"/>
</dbReference>
<organism evidence="8 9">
    <name type="scientific">Malikia granosa</name>
    <dbReference type="NCBI Taxonomy" id="263067"/>
    <lineage>
        <taxon>Bacteria</taxon>
        <taxon>Pseudomonadati</taxon>
        <taxon>Pseudomonadota</taxon>
        <taxon>Betaproteobacteria</taxon>
        <taxon>Burkholderiales</taxon>
        <taxon>Comamonadaceae</taxon>
        <taxon>Malikia</taxon>
    </lineage>
</organism>
<dbReference type="PROSITE" id="PS50113">
    <property type="entry name" value="PAC"/>
    <property type="match status" value="1"/>
</dbReference>
<dbReference type="OrthoDB" id="9813903at2"/>
<evidence type="ECO:0000256" key="4">
    <source>
        <dbReference type="SAM" id="Phobius"/>
    </source>
</evidence>
<feature type="transmembrane region" description="Helical" evidence="4">
    <location>
        <begin position="281"/>
        <end position="299"/>
    </location>
</feature>
<proteinExistence type="predicted"/>
<feature type="coiled-coil region" evidence="3">
    <location>
        <begin position="312"/>
        <end position="339"/>
    </location>
</feature>
<feature type="coiled-coil region" evidence="3">
    <location>
        <begin position="440"/>
        <end position="474"/>
    </location>
</feature>
<dbReference type="PANTHER" id="PTHR45138:SF9">
    <property type="entry name" value="DIGUANYLATE CYCLASE DGCM-RELATED"/>
    <property type="match status" value="1"/>
</dbReference>
<keyword evidence="4" id="KW-1133">Transmembrane helix</keyword>
<dbReference type="NCBIfam" id="TIGR00229">
    <property type="entry name" value="sensory_box"/>
    <property type="match status" value="1"/>
</dbReference>
<dbReference type="InterPro" id="IPR043128">
    <property type="entry name" value="Rev_trsase/Diguanyl_cyclase"/>
</dbReference>
<accession>A0A2S9K6R9</accession>
<dbReference type="PANTHER" id="PTHR45138">
    <property type="entry name" value="REGULATORY COMPONENTS OF SENSORY TRANSDUCTION SYSTEM"/>
    <property type="match status" value="1"/>
</dbReference>
<feature type="domain" description="PAS" evidence="5">
    <location>
        <begin position="329"/>
        <end position="384"/>
    </location>
</feature>
<comment type="catalytic activity">
    <reaction evidence="2">
        <text>2 GTP = 3',3'-c-di-GMP + 2 diphosphate</text>
        <dbReference type="Rhea" id="RHEA:24898"/>
        <dbReference type="ChEBI" id="CHEBI:33019"/>
        <dbReference type="ChEBI" id="CHEBI:37565"/>
        <dbReference type="ChEBI" id="CHEBI:58805"/>
        <dbReference type="EC" id="2.7.7.65"/>
    </reaction>
</comment>
<dbReference type="Pfam" id="PF00990">
    <property type="entry name" value="GGDEF"/>
    <property type="match status" value="1"/>
</dbReference>
<dbReference type="CDD" id="cd12915">
    <property type="entry name" value="PDC2_DGC_like"/>
    <property type="match status" value="1"/>
</dbReference>
<dbReference type="InterPro" id="IPR029787">
    <property type="entry name" value="Nucleotide_cyclase"/>
</dbReference>
<dbReference type="InterPro" id="IPR050469">
    <property type="entry name" value="Diguanylate_Cyclase"/>
</dbReference>
<evidence type="ECO:0000259" key="5">
    <source>
        <dbReference type="PROSITE" id="PS50112"/>
    </source>
</evidence>
<dbReference type="SUPFAM" id="SSF55073">
    <property type="entry name" value="Nucleotide cyclase"/>
    <property type="match status" value="1"/>
</dbReference>
<dbReference type="EMBL" id="PVLQ01000017">
    <property type="protein sequence ID" value="PRD66163.1"/>
    <property type="molecule type" value="Genomic_DNA"/>
</dbReference>
<dbReference type="PROSITE" id="PS50887">
    <property type="entry name" value="GGDEF"/>
    <property type="match status" value="1"/>
</dbReference>
<keyword evidence="9" id="KW-1185">Reference proteome</keyword>
<dbReference type="InterPro" id="IPR000160">
    <property type="entry name" value="GGDEF_dom"/>
</dbReference>